<sequence length="170" mass="19966">MVFMTWKNLRQISMGVLWRHLEAKDVPTSYIVWGEALASQELTCSKDRSSGNEDIEMDVWAYYKAMIWNEVTRDKVRVTGRQDAVGKTEMVQTYEELMKPTSLVMKYFEVYQRGKPPIKAKHMNTQLMDESLFRGAYTVPKDFRQQMHSEKKDMLLNQRIHSETSTDISL</sequence>
<dbReference type="EMBL" id="JACXVP010000012">
    <property type="protein sequence ID" value="KAG5572548.1"/>
    <property type="molecule type" value="Genomic_DNA"/>
</dbReference>
<dbReference type="Proteomes" id="UP000824120">
    <property type="component" value="Chromosome 12"/>
</dbReference>
<evidence type="ECO:0000313" key="1">
    <source>
        <dbReference type="EMBL" id="KAG5572548.1"/>
    </source>
</evidence>
<comment type="caution">
    <text evidence="1">The sequence shown here is derived from an EMBL/GenBank/DDBJ whole genome shotgun (WGS) entry which is preliminary data.</text>
</comment>
<protein>
    <submittedName>
        <fullName evidence="1">Uncharacterized protein</fullName>
    </submittedName>
</protein>
<organism evidence="1 2">
    <name type="scientific">Solanum commersonii</name>
    <name type="common">Commerson's wild potato</name>
    <name type="synonym">Commerson's nightshade</name>
    <dbReference type="NCBI Taxonomy" id="4109"/>
    <lineage>
        <taxon>Eukaryota</taxon>
        <taxon>Viridiplantae</taxon>
        <taxon>Streptophyta</taxon>
        <taxon>Embryophyta</taxon>
        <taxon>Tracheophyta</taxon>
        <taxon>Spermatophyta</taxon>
        <taxon>Magnoliopsida</taxon>
        <taxon>eudicotyledons</taxon>
        <taxon>Gunneridae</taxon>
        <taxon>Pentapetalae</taxon>
        <taxon>asterids</taxon>
        <taxon>lamiids</taxon>
        <taxon>Solanales</taxon>
        <taxon>Solanaceae</taxon>
        <taxon>Solanoideae</taxon>
        <taxon>Solaneae</taxon>
        <taxon>Solanum</taxon>
    </lineage>
</organism>
<keyword evidence="2" id="KW-1185">Reference proteome</keyword>
<evidence type="ECO:0000313" key="2">
    <source>
        <dbReference type="Proteomes" id="UP000824120"/>
    </source>
</evidence>
<dbReference type="AlphaFoldDB" id="A0A9J5WB88"/>
<accession>A0A9J5WB88</accession>
<reference evidence="1 2" key="1">
    <citation type="submission" date="2020-09" db="EMBL/GenBank/DDBJ databases">
        <title>De no assembly of potato wild relative species, Solanum commersonii.</title>
        <authorList>
            <person name="Cho K."/>
        </authorList>
    </citation>
    <scope>NUCLEOTIDE SEQUENCE [LARGE SCALE GENOMIC DNA]</scope>
    <source>
        <strain evidence="1">LZ3.2</strain>
        <tissue evidence="1">Leaf</tissue>
    </source>
</reference>
<proteinExistence type="predicted"/>
<name>A0A9J5WB88_SOLCO</name>
<gene>
    <name evidence="1" type="ORF">H5410_062314</name>
</gene>